<dbReference type="RefSeq" id="XP_001838908.1">
    <property type="nucleotide sequence ID" value="XM_001838856.1"/>
</dbReference>
<organism evidence="1 2">
    <name type="scientific">Coprinopsis cinerea (strain Okayama-7 / 130 / ATCC MYA-4618 / FGSC 9003)</name>
    <name type="common">Inky cap fungus</name>
    <name type="synonym">Hormographiella aspergillata</name>
    <dbReference type="NCBI Taxonomy" id="240176"/>
    <lineage>
        <taxon>Eukaryota</taxon>
        <taxon>Fungi</taxon>
        <taxon>Dikarya</taxon>
        <taxon>Basidiomycota</taxon>
        <taxon>Agaricomycotina</taxon>
        <taxon>Agaricomycetes</taxon>
        <taxon>Agaricomycetidae</taxon>
        <taxon>Agaricales</taxon>
        <taxon>Agaricineae</taxon>
        <taxon>Psathyrellaceae</taxon>
        <taxon>Coprinopsis</taxon>
    </lineage>
</organism>
<dbReference type="Proteomes" id="UP000001861">
    <property type="component" value="Unassembled WGS sequence"/>
</dbReference>
<gene>
    <name evidence="1" type="ORF">CC1G_05461</name>
</gene>
<dbReference type="EMBL" id="AACS02000011">
    <property type="protein sequence ID" value="EAU82839.1"/>
    <property type="molecule type" value="Genomic_DNA"/>
</dbReference>
<dbReference type="KEGG" id="cci:CC1G_05461"/>
<dbReference type="eggNOG" id="ENOG502S9T1">
    <property type="taxonomic scope" value="Eukaryota"/>
</dbReference>
<dbReference type="VEuPathDB" id="FungiDB:CC1G_05461"/>
<accession>A8P5C4</accession>
<dbReference type="InParanoid" id="A8P5C4"/>
<keyword evidence="2" id="KW-1185">Reference proteome</keyword>
<dbReference type="AlphaFoldDB" id="A8P5C4"/>
<dbReference type="OrthoDB" id="1046782at2759"/>
<name>A8P5C4_COPC7</name>
<comment type="caution">
    <text evidence="1">The sequence shown here is derived from an EMBL/GenBank/DDBJ whole genome shotgun (WGS) entry which is preliminary data.</text>
</comment>
<evidence type="ECO:0000313" key="2">
    <source>
        <dbReference type="Proteomes" id="UP000001861"/>
    </source>
</evidence>
<proteinExistence type="predicted"/>
<dbReference type="GeneID" id="6015503"/>
<protein>
    <submittedName>
        <fullName evidence="1">Uncharacterized protein</fullName>
    </submittedName>
</protein>
<reference evidence="1 2" key="1">
    <citation type="journal article" date="2010" name="Proc. Natl. Acad. Sci. U.S.A.">
        <title>Insights into evolution of multicellular fungi from the assembled chromosomes of the mushroom Coprinopsis cinerea (Coprinus cinereus).</title>
        <authorList>
            <person name="Stajich J.E."/>
            <person name="Wilke S.K."/>
            <person name="Ahren D."/>
            <person name="Au C.H."/>
            <person name="Birren B.W."/>
            <person name="Borodovsky M."/>
            <person name="Burns C."/>
            <person name="Canback B."/>
            <person name="Casselton L.A."/>
            <person name="Cheng C.K."/>
            <person name="Deng J."/>
            <person name="Dietrich F.S."/>
            <person name="Fargo D.C."/>
            <person name="Farman M.L."/>
            <person name="Gathman A.C."/>
            <person name="Goldberg J."/>
            <person name="Guigo R."/>
            <person name="Hoegger P.J."/>
            <person name="Hooker J.B."/>
            <person name="Huggins A."/>
            <person name="James T.Y."/>
            <person name="Kamada T."/>
            <person name="Kilaru S."/>
            <person name="Kodira C."/>
            <person name="Kues U."/>
            <person name="Kupfer D."/>
            <person name="Kwan H.S."/>
            <person name="Lomsadze A."/>
            <person name="Li W."/>
            <person name="Lilly W.W."/>
            <person name="Ma L.J."/>
            <person name="Mackey A.J."/>
            <person name="Manning G."/>
            <person name="Martin F."/>
            <person name="Muraguchi H."/>
            <person name="Natvig D.O."/>
            <person name="Palmerini H."/>
            <person name="Ramesh M.A."/>
            <person name="Rehmeyer C.J."/>
            <person name="Roe B.A."/>
            <person name="Shenoy N."/>
            <person name="Stanke M."/>
            <person name="Ter-Hovhannisyan V."/>
            <person name="Tunlid A."/>
            <person name="Velagapudi R."/>
            <person name="Vision T.J."/>
            <person name="Zeng Q."/>
            <person name="Zolan M.E."/>
            <person name="Pukkila P.J."/>
        </authorList>
    </citation>
    <scope>NUCLEOTIDE SEQUENCE [LARGE SCALE GENOMIC DNA]</scope>
    <source>
        <strain evidence="2">Okayama-7 / 130 / ATCC MYA-4618 / FGSC 9003</strain>
    </source>
</reference>
<sequence>MTTKTQIKLKGEVGWEAIFNYDNTGNTGEIVQTWEVKILRKSVRSSFAQEVSSTTRKTLEESGQSVGTGFSYAGVSASVSSSWEYSQEITEMLENTTSASSEDTYVYEKIETRSYTIGPGGKLKLFQKYFKAPGMKALFDRFTTSLEEGEEKQEIDIDVEVEAIEFIKDIKVVYTDNATGAPNLHIREIENGNSDVNAGFGGKYVWLVEDYSMNTEEVMTSVDFVRQSSSDDKHSDLAAGAGGDFRYLIPVYDGKKDDKISELGLLRSKGKVPLEAVKEKGWEGMTTDINADRDGDYLDLLWKTRHAY</sequence>
<evidence type="ECO:0000313" key="1">
    <source>
        <dbReference type="EMBL" id="EAU82839.1"/>
    </source>
</evidence>